<dbReference type="Proteomes" id="UP000799764">
    <property type="component" value="Unassembled WGS sequence"/>
</dbReference>
<evidence type="ECO:0000313" key="3">
    <source>
        <dbReference type="EMBL" id="KAF2437283.1"/>
    </source>
</evidence>
<comment type="caution">
    <text evidence="3">The sequence shown here is derived from an EMBL/GenBank/DDBJ whole genome shotgun (WGS) entry which is preliminary data.</text>
</comment>
<accession>A0A9P4P5T5</accession>
<name>A0A9P4P5T5_9PLEO</name>
<reference evidence="3" key="1">
    <citation type="journal article" date="2020" name="Stud. Mycol.">
        <title>101 Dothideomycetes genomes: a test case for predicting lifestyles and emergence of pathogens.</title>
        <authorList>
            <person name="Haridas S."/>
            <person name="Albert R."/>
            <person name="Binder M."/>
            <person name="Bloem J."/>
            <person name="Labutti K."/>
            <person name="Salamov A."/>
            <person name="Andreopoulos B."/>
            <person name="Baker S."/>
            <person name="Barry K."/>
            <person name="Bills G."/>
            <person name="Bluhm B."/>
            <person name="Cannon C."/>
            <person name="Castanera R."/>
            <person name="Culley D."/>
            <person name="Daum C."/>
            <person name="Ezra D."/>
            <person name="Gonzalez J."/>
            <person name="Henrissat B."/>
            <person name="Kuo A."/>
            <person name="Liang C."/>
            <person name="Lipzen A."/>
            <person name="Lutzoni F."/>
            <person name="Magnuson J."/>
            <person name="Mondo S."/>
            <person name="Nolan M."/>
            <person name="Ohm R."/>
            <person name="Pangilinan J."/>
            <person name="Park H.-J."/>
            <person name="Ramirez L."/>
            <person name="Alfaro M."/>
            <person name="Sun H."/>
            <person name="Tritt A."/>
            <person name="Yoshinaga Y."/>
            <person name="Zwiers L.-H."/>
            <person name="Turgeon B."/>
            <person name="Goodwin S."/>
            <person name="Spatafora J."/>
            <person name="Crous P."/>
            <person name="Grigoriev I."/>
        </authorList>
    </citation>
    <scope>NUCLEOTIDE SEQUENCE</scope>
    <source>
        <strain evidence="3">CBS 690.94</strain>
    </source>
</reference>
<feature type="region of interest" description="Disordered" evidence="1">
    <location>
        <begin position="55"/>
        <end position="78"/>
    </location>
</feature>
<keyword evidence="2" id="KW-0812">Transmembrane</keyword>
<evidence type="ECO:0000313" key="4">
    <source>
        <dbReference type="Proteomes" id="UP000799764"/>
    </source>
</evidence>
<proteinExistence type="predicted"/>
<feature type="transmembrane region" description="Helical" evidence="2">
    <location>
        <begin position="195"/>
        <end position="217"/>
    </location>
</feature>
<feature type="compositionally biased region" description="Pro residues" evidence="1">
    <location>
        <begin position="58"/>
        <end position="70"/>
    </location>
</feature>
<dbReference type="AlphaFoldDB" id="A0A9P4P5T5"/>
<keyword evidence="4" id="KW-1185">Reference proteome</keyword>
<keyword evidence="2" id="KW-0472">Membrane</keyword>
<feature type="transmembrane region" description="Helical" evidence="2">
    <location>
        <begin position="172"/>
        <end position="189"/>
    </location>
</feature>
<feature type="region of interest" description="Disordered" evidence="1">
    <location>
        <begin position="1"/>
        <end position="20"/>
    </location>
</feature>
<organism evidence="3 4">
    <name type="scientific">Karstenula rhodostoma CBS 690.94</name>
    <dbReference type="NCBI Taxonomy" id="1392251"/>
    <lineage>
        <taxon>Eukaryota</taxon>
        <taxon>Fungi</taxon>
        <taxon>Dikarya</taxon>
        <taxon>Ascomycota</taxon>
        <taxon>Pezizomycotina</taxon>
        <taxon>Dothideomycetes</taxon>
        <taxon>Pleosporomycetidae</taxon>
        <taxon>Pleosporales</taxon>
        <taxon>Massarineae</taxon>
        <taxon>Didymosphaeriaceae</taxon>
        <taxon>Karstenula</taxon>
    </lineage>
</organism>
<evidence type="ECO:0000256" key="1">
    <source>
        <dbReference type="SAM" id="MobiDB-lite"/>
    </source>
</evidence>
<gene>
    <name evidence="3" type="ORF">P171DRAFT_492272</name>
</gene>
<keyword evidence="2" id="KW-1133">Transmembrane helix</keyword>
<protein>
    <submittedName>
        <fullName evidence="3">Uncharacterized protein</fullName>
    </submittedName>
</protein>
<dbReference type="EMBL" id="MU001517">
    <property type="protein sequence ID" value="KAF2437283.1"/>
    <property type="molecule type" value="Genomic_DNA"/>
</dbReference>
<dbReference type="OrthoDB" id="5598816at2759"/>
<sequence>MRQDIVSIRRRRRRQEQRSAQVYTRQACSYVESHDKLLRRRSDTVWAIETHVFEPCQARPPTPPDNPPGDPRTTASRAPERAADLLRRFLLGVLTSILDRYERGLGTDTELPQHFAIEHCTPLSPSLNTDHTQPPSPSSFVLRPSPFVLRPSPFARRPTGSALRTQDRTQDSFAIAIAIAIACACAATPRRISRIQWMLALLFVVAVAILYTPYLLLLWRMSASFTPTCTSDSDPSQLLTSRISRPSPIVAIIVRTPSPYFSALLRASVVVVVVVVVVPG</sequence>
<evidence type="ECO:0000256" key="2">
    <source>
        <dbReference type="SAM" id="Phobius"/>
    </source>
</evidence>